<dbReference type="GO" id="GO:0008168">
    <property type="term" value="F:methyltransferase activity"/>
    <property type="evidence" value="ECO:0007669"/>
    <property type="project" value="UniProtKB-KW"/>
</dbReference>
<dbReference type="AlphaFoldDB" id="A0A5A7P3M8"/>
<organism evidence="2 3">
    <name type="scientific">Striga asiatica</name>
    <name type="common">Asiatic witchweed</name>
    <name type="synonym">Buchnera asiatica</name>
    <dbReference type="NCBI Taxonomy" id="4170"/>
    <lineage>
        <taxon>Eukaryota</taxon>
        <taxon>Viridiplantae</taxon>
        <taxon>Streptophyta</taxon>
        <taxon>Embryophyta</taxon>
        <taxon>Tracheophyta</taxon>
        <taxon>Spermatophyta</taxon>
        <taxon>Magnoliopsida</taxon>
        <taxon>eudicotyledons</taxon>
        <taxon>Gunneridae</taxon>
        <taxon>Pentapetalae</taxon>
        <taxon>asterids</taxon>
        <taxon>lamiids</taxon>
        <taxon>Lamiales</taxon>
        <taxon>Orobanchaceae</taxon>
        <taxon>Buchnereae</taxon>
        <taxon>Striga</taxon>
    </lineage>
</organism>
<name>A0A5A7P3M8_STRAF</name>
<feature type="region of interest" description="Disordered" evidence="1">
    <location>
        <begin position="24"/>
        <end position="48"/>
    </location>
</feature>
<sequence length="129" mass="14559">MPNRERRKAPIYLLNLFTHQAIGEIEEEKPQNPPNPTSSPSLGSSPLRTSKMVYLTRFSRLRRRSKFRRPITLGVRERGRIWRWCWFATFAGGGDCDGGDLVGELRLAVVLEEGSDWDGAVTARVLGCA</sequence>
<reference evidence="3" key="1">
    <citation type="journal article" date="2019" name="Curr. Biol.">
        <title>Genome Sequence of Striga asiatica Provides Insight into the Evolution of Plant Parasitism.</title>
        <authorList>
            <person name="Yoshida S."/>
            <person name="Kim S."/>
            <person name="Wafula E.K."/>
            <person name="Tanskanen J."/>
            <person name="Kim Y.M."/>
            <person name="Honaas L."/>
            <person name="Yang Z."/>
            <person name="Spallek T."/>
            <person name="Conn C.E."/>
            <person name="Ichihashi Y."/>
            <person name="Cheong K."/>
            <person name="Cui S."/>
            <person name="Der J.P."/>
            <person name="Gundlach H."/>
            <person name="Jiao Y."/>
            <person name="Hori C."/>
            <person name="Ishida J.K."/>
            <person name="Kasahara H."/>
            <person name="Kiba T."/>
            <person name="Kim M.S."/>
            <person name="Koo N."/>
            <person name="Laohavisit A."/>
            <person name="Lee Y.H."/>
            <person name="Lumba S."/>
            <person name="McCourt P."/>
            <person name="Mortimer J.C."/>
            <person name="Mutuku J.M."/>
            <person name="Nomura T."/>
            <person name="Sasaki-Sekimoto Y."/>
            <person name="Seto Y."/>
            <person name="Wang Y."/>
            <person name="Wakatake T."/>
            <person name="Sakakibara H."/>
            <person name="Demura T."/>
            <person name="Yamaguchi S."/>
            <person name="Yoneyama K."/>
            <person name="Manabe R.I."/>
            <person name="Nelson D.C."/>
            <person name="Schulman A.H."/>
            <person name="Timko M.P."/>
            <person name="dePamphilis C.W."/>
            <person name="Choi D."/>
            <person name="Shirasu K."/>
        </authorList>
    </citation>
    <scope>NUCLEOTIDE SEQUENCE [LARGE SCALE GENOMIC DNA]</scope>
    <source>
        <strain evidence="3">cv. UVA1</strain>
    </source>
</reference>
<protein>
    <submittedName>
        <fullName evidence="2">S-adenosyl-L-methionine-dependentmethyltransferases superfamily protein</fullName>
    </submittedName>
</protein>
<keyword evidence="2" id="KW-0489">Methyltransferase</keyword>
<keyword evidence="2" id="KW-0808">Transferase</keyword>
<evidence type="ECO:0000313" key="3">
    <source>
        <dbReference type="Proteomes" id="UP000325081"/>
    </source>
</evidence>
<dbReference type="GO" id="GO:0032259">
    <property type="term" value="P:methylation"/>
    <property type="evidence" value="ECO:0007669"/>
    <property type="project" value="UniProtKB-KW"/>
</dbReference>
<accession>A0A5A7P3M8</accession>
<dbReference type="Proteomes" id="UP000325081">
    <property type="component" value="Unassembled WGS sequence"/>
</dbReference>
<evidence type="ECO:0000313" key="2">
    <source>
        <dbReference type="EMBL" id="GER27423.1"/>
    </source>
</evidence>
<dbReference type="EMBL" id="BKCP01001891">
    <property type="protein sequence ID" value="GER27423.1"/>
    <property type="molecule type" value="Genomic_DNA"/>
</dbReference>
<keyword evidence="3" id="KW-1185">Reference proteome</keyword>
<comment type="caution">
    <text evidence="2">The sequence shown here is derived from an EMBL/GenBank/DDBJ whole genome shotgun (WGS) entry which is preliminary data.</text>
</comment>
<feature type="compositionally biased region" description="Low complexity" evidence="1">
    <location>
        <begin position="38"/>
        <end position="48"/>
    </location>
</feature>
<evidence type="ECO:0000256" key="1">
    <source>
        <dbReference type="SAM" id="MobiDB-lite"/>
    </source>
</evidence>
<gene>
    <name evidence="2" type="ORF">STAS_03130</name>
</gene>
<proteinExistence type="predicted"/>